<reference evidence="1 2" key="1">
    <citation type="submission" date="2018-06" db="EMBL/GenBank/DDBJ databases">
        <authorList>
            <consortium name="Pathogen Informatics"/>
            <person name="Doyle S."/>
        </authorList>
    </citation>
    <scope>NUCLEOTIDE SEQUENCE [LARGE SCALE GENOMIC DNA]</scope>
    <source>
        <strain evidence="1 2">NCTC11190</strain>
    </source>
</reference>
<evidence type="ECO:0000313" key="1">
    <source>
        <dbReference type="EMBL" id="SUE33873.1"/>
    </source>
</evidence>
<proteinExistence type="predicted"/>
<dbReference type="EMBL" id="UGVL01000001">
    <property type="protein sequence ID" value="SUE33873.1"/>
    <property type="molecule type" value="Genomic_DNA"/>
</dbReference>
<name>A0A379MQS7_9BACT</name>
<organism evidence="1 2">
    <name type="scientific">Rikenella microfusus</name>
    <dbReference type="NCBI Taxonomy" id="28139"/>
    <lineage>
        <taxon>Bacteria</taxon>
        <taxon>Pseudomonadati</taxon>
        <taxon>Bacteroidota</taxon>
        <taxon>Bacteroidia</taxon>
        <taxon>Bacteroidales</taxon>
        <taxon>Rikenellaceae</taxon>
        <taxon>Rikenella</taxon>
    </lineage>
</organism>
<accession>A0A379MQS7</accession>
<dbReference type="STRING" id="880526.GCA_000427365_00360"/>
<dbReference type="RefSeq" id="WP_147288451.1">
    <property type="nucleotide sequence ID" value="NZ_UGVL01000001.1"/>
</dbReference>
<protein>
    <submittedName>
        <fullName evidence="1">Uncharacterized protein</fullName>
    </submittedName>
</protein>
<gene>
    <name evidence="1" type="ORF">NCTC11190_01087</name>
</gene>
<dbReference type="AlphaFoldDB" id="A0A379MQS7"/>
<keyword evidence="2" id="KW-1185">Reference proteome</keyword>
<dbReference type="Proteomes" id="UP000255233">
    <property type="component" value="Unassembled WGS sequence"/>
</dbReference>
<evidence type="ECO:0000313" key="2">
    <source>
        <dbReference type="Proteomes" id="UP000255233"/>
    </source>
</evidence>
<sequence>MIGKDFFFSGGRMKKQPNARFLNLISDLSEPNLKWVENDGYYALLPYLAPQHFYAVNVLIIKNVQHHGKENILRGLLQRKSGYVL</sequence>